<feature type="transmembrane region" description="Helical" evidence="2">
    <location>
        <begin position="350"/>
        <end position="376"/>
    </location>
</feature>
<dbReference type="OrthoDB" id="121140at2"/>
<evidence type="ECO:0000256" key="1">
    <source>
        <dbReference type="SAM" id="MobiDB-lite"/>
    </source>
</evidence>
<feature type="transmembrane region" description="Helical" evidence="2">
    <location>
        <begin position="105"/>
        <end position="132"/>
    </location>
</feature>
<dbReference type="EMBL" id="CP029190">
    <property type="protein sequence ID" value="QES50722.1"/>
    <property type="molecule type" value="Genomic_DNA"/>
</dbReference>
<dbReference type="PANTHER" id="PTHR33133:SF1">
    <property type="entry name" value="EXPRESSED PROTEIN-RELATED"/>
    <property type="match status" value="1"/>
</dbReference>
<keyword evidence="2" id="KW-1133">Transmembrane helix</keyword>
<feature type="compositionally biased region" description="Polar residues" evidence="1">
    <location>
        <begin position="1"/>
        <end position="15"/>
    </location>
</feature>
<dbReference type="AlphaFoldDB" id="A0A5P2D6C3"/>
<gene>
    <name evidence="3" type="ORF">DEJ50_25685</name>
</gene>
<feature type="region of interest" description="Disordered" evidence="1">
    <location>
        <begin position="1"/>
        <end position="55"/>
    </location>
</feature>
<evidence type="ECO:0000313" key="4">
    <source>
        <dbReference type="Proteomes" id="UP000325211"/>
    </source>
</evidence>
<dbReference type="Proteomes" id="UP000325211">
    <property type="component" value="Chromosome"/>
</dbReference>
<keyword evidence="2" id="KW-0812">Transmembrane</keyword>
<feature type="transmembrane region" description="Helical" evidence="2">
    <location>
        <begin position="305"/>
        <end position="338"/>
    </location>
</feature>
<evidence type="ECO:0008006" key="5">
    <source>
        <dbReference type="Google" id="ProtNLM"/>
    </source>
</evidence>
<evidence type="ECO:0000256" key="2">
    <source>
        <dbReference type="SAM" id="Phobius"/>
    </source>
</evidence>
<evidence type="ECO:0000313" key="3">
    <source>
        <dbReference type="EMBL" id="QES50722.1"/>
    </source>
</evidence>
<feature type="transmembrane region" description="Helical" evidence="2">
    <location>
        <begin position="210"/>
        <end position="232"/>
    </location>
</feature>
<feature type="compositionally biased region" description="Pro residues" evidence="1">
    <location>
        <begin position="18"/>
        <end position="55"/>
    </location>
</feature>
<dbReference type="RefSeq" id="WP_150210468.1">
    <property type="nucleotide sequence ID" value="NZ_CP029190.1"/>
</dbReference>
<organism evidence="3 4">
    <name type="scientific">Streptomyces venezuelae</name>
    <dbReference type="NCBI Taxonomy" id="54571"/>
    <lineage>
        <taxon>Bacteria</taxon>
        <taxon>Bacillati</taxon>
        <taxon>Actinomycetota</taxon>
        <taxon>Actinomycetes</taxon>
        <taxon>Kitasatosporales</taxon>
        <taxon>Streptomycetaceae</taxon>
        <taxon>Streptomyces</taxon>
    </lineage>
</organism>
<protein>
    <recommendedName>
        <fullName evidence="5">Glycerophosphoryl diester phosphodiesterase membrane domain-containing protein</fullName>
    </recommendedName>
</protein>
<feature type="transmembrane region" description="Helical" evidence="2">
    <location>
        <begin position="152"/>
        <end position="174"/>
    </location>
</feature>
<name>A0A5P2D6C3_STRVZ</name>
<keyword evidence="2" id="KW-0472">Membrane</keyword>
<accession>A0A5P2D6C3</accession>
<dbReference type="PANTHER" id="PTHR33133">
    <property type="entry name" value="OS08G0107100 PROTEIN-RELATED"/>
    <property type="match status" value="1"/>
</dbReference>
<sequence length="412" mass="43064">MSQNEGRGTPEQSGQPEPAAPTPIPPAGPPADPPATAPPAGPYPGPGPYPNPGPYPAAHHGAHQWGGGWLPPLPPRPGVIPLRPLGLGDVFGGAFSTMGRYWKQLIGFFLAVQFATLLVVVALAAIGMAITWSHLDPVFDPGYGQDPPREDLVPVLATFIPLGVIAVGVALVGFSLTSAAMPVLVQEGVLGRPVTFGTLFRRAWARTASVLGVTVLTGLLAAIPLAAFFLIGIPLSEAAEADGAGTDGSANFVTLLPLLLLLVFFPFAVWIWIRYGLATAAAVCEEVGPVTAMRRSAKLVRGSWWRIFGISLLIGLAALVMAYIIQIVFTLIGVMVMFPALALTGPDADVTAGVVILFTLYALFSVIGSALGQLIFPTLSQLASALLYVDQRIRREDLISGLLAANTPGPRP</sequence>
<feature type="transmembrane region" description="Helical" evidence="2">
    <location>
        <begin position="252"/>
        <end position="273"/>
    </location>
</feature>
<reference evidence="3 4" key="1">
    <citation type="submission" date="2018-05" db="EMBL/GenBank/DDBJ databases">
        <title>Streptomyces venezuelae.</title>
        <authorList>
            <person name="Kim W."/>
            <person name="Lee N."/>
            <person name="Cho B.-K."/>
        </authorList>
    </citation>
    <scope>NUCLEOTIDE SEQUENCE [LARGE SCALE GENOMIC DNA]</scope>
    <source>
        <strain evidence="3 4">ATCC 21782</strain>
    </source>
</reference>
<proteinExistence type="predicted"/>